<evidence type="ECO:0000313" key="13">
    <source>
        <dbReference type="EMBL" id="RBP46460.1"/>
    </source>
</evidence>
<organism evidence="13 14">
    <name type="scientific">Roseimicrobium gellanilyticum</name>
    <dbReference type="NCBI Taxonomy" id="748857"/>
    <lineage>
        <taxon>Bacteria</taxon>
        <taxon>Pseudomonadati</taxon>
        <taxon>Verrucomicrobiota</taxon>
        <taxon>Verrucomicrobiia</taxon>
        <taxon>Verrucomicrobiales</taxon>
        <taxon>Verrucomicrobiaceae</taxon>
        <taxon>Roseimicrobium</taxon>
    </lineage>
</organism>
<dbReference type="GO" id="GO:0005886">
    <property type="term" value="C:plasma membrane"/>
    <property type="evidence" value="ECO:0007669"/>
    <property type="project" value="UniProtKB-SubCell"/>
</dbReference>
<dbReference type="SUPFAM" id="SSF56784">
    <property type="entry name" value="HAD-like"/>
    <property type="match status" value="1"/>
</dbReference>
<reference evidence="13 14" key="1">
    <citation type="submission" date="2018-06" db="EMBL/GenBank/DDBJ databases">
        <title>Genomic Encyclopedia of Type Strains, Phase IV (KMG-IV): sequencing the most valuable type-strain genomes for metagenomic binning, comparative biology and taxonomic classification.</title>
        <authorList>
            <person name="Goeker M."/>
        </authorList>
    </citation>
    <scope>NUCLEOTIDE SEQUENCE [LARGE SCALE GENOMIC DNA]</scope>
    <source>
        <strain evidence="13 14">DSM 25532</strain>
    </source>
</reference>
<keyword evidence="3 11" id="KW-0812">Transmembrane</keyword>
<evidence type="ECO:0000256" key="10">
    <source>
        <dbReference type="ARBA" id="ARBA00023136"/>
    </source>
</evidence>
<dbReference type="InterPro" id="IPR023214">
    <property type="entry name" value="HAD_sf"/>
</dbReference>
<dbReference type="RefSeq" id="WP_211325488.1">
    <property type="nucleotide sequence ID" value="NZ_QNRR01000002.1"/>
</dbReference>
<feature type="transmembrane region" description="Helical" evidence="11">
    <location>
        <begin position="127"/>
        <end position="144"/>
    </location>
</feature>
<dbReference type="InterPro" id="IPR008250">
    <property type="entry name" value="ATPase_P-typ_transduc_dom_A_sf"/>
</dbReference>
<dbReference type="GO" id="GO:0046872">
    <property type="term" value="F:metal ion binding"/>
    <property type="evidence" value="ECO:0007669"/>
    <property type="project" value="UniProtKB-KW"/>
</dbReference>
<dbReference type="NCBIfam" id="TIGR01494">
    <property type="entry name" value="ATPase_P-type"/>
    <property type="match status" value="1"/>
</dbReference>
<dbReference type="InterPro" id="IPR044492">
    <property type="entry name" value="P_typ_ATPase_HD_dom"/>
</dbReference>
<comment type="subcellular location">
    <subcellularLocation>
        <location evidence="11">Cell membrane</location>
    </subcellularLocation>
    <subcellularLocation>
        <location evidence="1">Membrane</location>
        <topology evidence="1">Multi-pass membrane protein</topology>
    </subcellularLocation>
</comment>
<keyword evidence="6 11" id="KW-0067">ATP-binding</keyword>
<evidence type="ECO:0000256" key="9">
    <source>
        <dbReference type="ARBA" id="ARBA00022989"/>
    </source>
</evidence>
<evidence type="ECO:0000256" key="6">
    <source>
        <dbReference type="ARBA" id="ARBA00022840"/>
    </source>
</evidence>
<keyword evidence="14" id="KW-1185">Reference proteome</keyword>
<keyword evidence="4 11" id="KW-0479">Metal-binding</keyword>
<feature type="transmembrane region" description="Helical" evidence="11">
    <location>
        <begin position="205"/>
        <end position="222"/>
    </location>
</feature>
<sequence length="753" mass="81789">MTATDSDPSEQFRDAVTWMEGLEAFLQNDDEILAVRLDPSAQTISVATKGTVNAVKLKEKLDTLIRELDEQFLSTRPESAGTSGSALVVERPHGTAAADRRAWTWRQFAWPTVRNAELDQASEWKRLALQAGICLLLLLAGVVLEHQENLMWLAIACYTGSMIAGGINAAMETWSKLRQFRLDIDFLMLAVAIAASSIGAWREGALLLFLFSASGAIEHYVLHRTRREISALTRAAPKVARVMGADGSLQMRPVEALVIGDQLRVLPDELIPVDGTLMSGETAVDESNVTGESVPIEKTSGDTLLGGTLNLWGSIALRVDKVSAESTLQRIIALIEQAEHLRAPSQRFTDKFGTAYTLSAMGLTLAMFFVWSLALGVRPFANEPGVTSAFYRSMTLLVVMSPCALALSIPSAILAAIAWGARHGLLFRGGAAVEKLAEVDTICMDKTGTLTEGAMRVRQVESFPTGHENDVARIAVSLDSHSNHPISRAISEYGRRHGVNPETVTDFQRISGMGLRGKIQDVVYYVGRRELLSQPQFREWLQRVPDTPLAVSEVWVLGQGVVGRILLEDSIREGSRSVLRRLREHGIESMMLTGDRRAAAESVAKELGVTTVRAGLHPGDKVRIIQELTTRGRKVAMVGDGVNDAPSLAAAHVSVAMGARGSDAAMEQSDIVLMNDRIEKLLTALDLSQRARRIIRQNLAISLGAIVLASLASLASLLPLTWGVVAHEGSTLIVCLNSLRLIFYKEASPESRG</sequence>
<feature type="transmembrane region" description="Helical" evidence="11">
    <location>
        <begin position="182"/>
        <end position="199"/>
    </location>
</feature>
<dbReference type="GO" id="GO:0030001">
    <property type="term" value="P:metal ion transport"/>
    <property type="evidence" value="ECO:0007669"/>
    <property type="project" value="UniProtKB-ARBA"/>
</dbReference>
<feature type="transmembrane region" description="Helical" evidence="11">
    <location>
        <begin position="699"/>
        <end position="718"/>
    </location>
</feature>
<dbReference type="GO" id="GO:0019829">
    <property type="term" value="F:ATPase-coupled monoatomic cation transmembrane transporter activity"/>
    <property type="evidence" value="ECO:0007669"/>
    <property type="project" value="InterPro"/>
</dbReference>
<evidence type="ECO:0000256" key="5">
    <source>
        <dbReference type="ARBA" id="ARBA00022741"/>
    </source>
</evidence>
<feature type="transmembrane region" description="Helical" evidence="11">
    <location>
        <begin position="394"/>
        <end position="419"/>
    </location>
</feature>
<dbReference type="Gene3D" id="3.40.1110.10">
    <property type="entry name" value="Calcium-transporting ATPase, cytoplasmic domain N"/>
    <property type="match status" value="1"/>
</dbReference>
<evidence type="ECO:0000256" key="8">
    <source>
        <dbReference type="ARBA" id="ARBA00022967"/>
    </source>
</evidence>
<dbReference type="SUPFAM" id="SSF81653">
    <property type="entry name" value="Calcium ATPase, transduction domain A"/>
    <property type="match status" value="1"/>
</dbReference>
<dbReference type="InterPro" id="IPR036412">
    <property type="entry name" value="HAD-like_sf"/>
</dbReference>
<dbReference type="SFLD" id="SFLDG00002">
    <property type="entry name" value="C1.7:_P-type_atpase_like"/>
    <property type="match status" value="1"/>
</dbReference>
<evidence type="ECO:0000313" key="14">
    <source>
        <dbReference type="Proteomes" id="UP000253426"/>
    </source>
</evidence>
<dbReference type="InterPro" id="IPR027256">
    <property type="entry name" value="P-typ_ATPase_IB"/>
</dbReference>
<evidence type="ECO:0000256" key="7">
    <source>
        <dbReference type="ARBA" id="ARBA00022842"/>
    </source>
</evidence>
<keyword evidence="9 11" id="KW-1133">Transmembrane helix</keyword>
<dbReference type="PANTHER" id="PTHR43079">
    <property type="entry name" value="PROBABLE CADMIUM/ZINC-TRANSPORTING ATPASE HMA1"/>
    <property type="match status" value="1"/>
</dbReference>
<name>A0A366HS00_9BACT</name>
<keyword evidence="8" id="KW-1278">Translocase</keyword>
<dbReference type="SFLD" id="SFLDF00027">
    <property type="entry name" value="p-type_atpase"/>
    <property type="match status" value="1"/>
</dbReference>
<dbReference type="InterPro" id="IPR051949">
    <property type="entry name" value="Cation_Transport_ATPase"/>
</dbReference>
<feature type="domain" description="P-type ATPase A" evidence="12">
    <location>
        <begin position="236"/>
        <end position="336"/>
    </location>
</feature>
<proteinExistence type="inferred from homology"/>
<evidence type="ECO:0000256" key="4">
    <source>
        <dbReference type="ARBA" id="ARBA00022723"/>
    </source>
</evidence>
<gene>
    <name evidence="13" type="ORF">DES53_102851</name>
</gene>
<dbReference type="PANTHER" id="PTHR43079:SF1">
    <property type="entry name" value="CADMIUM_ZINC-TRANSPORTING ATPASE HMA1, CHLOROPLASTIC-RELATED"/>
    <property type="match status" value="1"/>
</dbReference>
<dbReference type="Pfam" id="PF00702">
    <property type="entry name" value="Hydrolase"/>
    <property type="match status" value="1"/>
</dbReference>
<dbReference type="Gene3D" id="2.70.150.10">
    <property type="entry name" value="Calcium-transporting ATPase, cytoplasmic transduction domain A"/>
    <property type="match status" value="1"/>
</dbReference>
<dbReference type="InterPro" id="IPR023298">
    <property type="entry name" value="ATPase_P-typ_TM_dom_sf"/>
</dbReference>
<keyword evidence="7" id="KW-0460">Magnesium</keyword>
<evidence type="ECO:0000259" key="12">
    <source>
        <dbReference type="Pfam" id="PF00122"/>
    </source>
</evidence>
<feature type="transmembrane region" description="Helical" evidence="11">
    <location>
        <begin position="355"/>
        <end position="374"/>
    </location>
</feature>
<dbReference type="InterPro" id="IPR001757">
    <property type="entry name" value="P_typ_ATPase"/>
</dbReference>
<dbReference type="Gene3D" id="3.40.50.1000">
    <property type="entry name" value="HAD superfamily/HAD-like"/>
    <property type="match status" value="1"/>
</dbReference>
<feature type="transmembrane region" description="Helical" evidence="11">
    <location>
        <begin position="150"/>
        <end position="170"/>
    </location>
</feature>
<accession>A0A366HS00</accession>
<evidence type="ECO:0000256" key="2">
    <source>
        <dbReference type="ARBA" id="ARBA00006024"/>
    </source>
</evidence>
<dbReference type="Pfam" id="PF00122">
    <property type="entry name" value="E1-E2_ATPase"/>
    <property type="match status" value="1"/>
</dbReference>
<dbReference type="GO" id="GO:0005524">
    <property type="term" value="F:ATP binding"/>
    <property type="evidence" value="ECO:0007669"/>
    <property type="project" value="UniProtKB-UniRule"/>
</dbReference>
<dbReference type="AlphaFoldDB" id="A0A366HS00"/>
<dbReference type="InterPro" id="IPR023299">
    <property type="entry name" value="ATPase_P-typ_cyto_dom_N"/>
</dbReference>
<dbReference type="PRINTS" id="PR00119">
    <property type="entry name" value="CATATPASE"/>
</dbReference>
<keyword evidence="5 11" id="KW-0547">Nucleotide-binding</keyword>
<evidence type="ECO:0000256" key="11">
    <source>
        <dbReference type="RuleBase" id="RU362081"/>
    </source>
</evidence>
<keyword evidence="11" id="KW-1003">Cell membrane</keyword>
<dbReference type="NCBIfam" id="TIGR01525">
    <property type="entry name" value="ATPase-IB_hvy"/>
    <property type="match status" value="1"/>
</dbReference>
<keyword evidence="10 11" id="KW-0472">Membrane</keyword>
<comment type="similarity">
    <text evidence="2 11">Belongs to the cation transport ATPase (P-type) (TC 3.A.3) family. Type IB subfamily.</text>
</comment>
<evidence type="ECO:0000256" key="3">
    <source>
        <dbReference type="ARBA" id="ARBA00022692"/>
    </source>
</evidence>
<dbReference type="SFLD" id="SFLDS00003">
    <property type="entry name" value="Haloacid_Dehalogenase"/>
    <property type="match status" value="1"/>
</dbReference>
<dbReference type="InterPro" id="IPR018303">
    <property type="entry name" value="ATPase_P-typ_P_site"/>
</dbReference>
<dbReference type="FunFam" id="2.70.150.10:FF:000002">
    <property type="entry name" value="Copper-transporting ATPase 1, putative"/>
    <property type="match status" value="1"/>
</dbReference>
<evidence type="ECO:0000256" key="1">
    <source>
        <dbReference type="ARBA" id="ARBA00004141"/>
    </source>
</evidence>
<dbReference type="Proteomes" id="UP000253426">
    <property type="component" value="Unassembled WGS sequence"/>
</dbReference>
<dbReference type="EMBL" id="QNRR01000002">
    <property type="protein sequence ID" value="RBP46460.1"/>
    <property type="molecule type" value="Genomic_DNA"/>
</dbReference>
<dbReference type="PROSITE" id="PS00154">
    <property type="entry name" value="ATPASE_E1_E2"/>
    <property type="match status" value="1"/>
</dbReference>
<dbReference type="InterPro" id="IPR059000">
    <property type="entry name" value="ATPase_P-type_domA"/>
</dbReference>
<protein>
    <submittedName>
        <fullName evidence="13">Cd2+/Zn2+-exporting ATPase</fullName>
    </submittedName>
</protein>
<comment type="caution">
    <text evidence="13">The sequence shown here is derived from an EMBL/GenBank/DDBJ whole genome shotgun (WGS) entry which is preliminary data.</text>
</comment>
<dbReference type="SUPFAM" id="SSF81665">
    <property type="entry name" value="Calcium ATPase, transmembrane domain M"/>
    <property type="match status" value="1"/>
</dbReference>
<dbReference type="GO" id="GO:0016887">
    <property type="term" value="F:ATP hydrolysis activity"/>
    <property type="evidence" value="ECO:0007669"/>
    <property type="project" value="InterPro"/>
</dbReference>